<gene>
    <name evidence="3" type="ORF">DFQ59_101305</name>
</gene>
<accession>A0A369CJY8</accession>
<evidence type="ECO:0000256" key="2">
    <source>
        <dbReference type="ARBA" id="ARBA00022679"/>
    </source>
</evidence>
<dbReference type="PANTHER" id="PTHR12049:SF7">
    <property type="entry name" value="PROTEIN ARGININE METHYLTRANSFERASE NDUFAF7, MITOCHONDRIAL"/>
    <property type="match status" value="1"/>
</dbReference>
<dbReference type="Proteomes" id="UP000252707">
    <property type="component" value="Unassembled WGS sequence"/>
</dbReference>
<organism evidence="3 4">
    <name type="scientific">Thioalbus denitrificans</name>
    <dbReference type="NCBI Taxonomy" id="547122"/>
    <lineage>
        <taxon>Bacteria</taxon>
        <taxon>Pseudomonadati</taxon>
        <taxon>Pseudomonadota</taxon>
        <taxon>Gammaproteobacteria</taxon>
        <taxon>Chromatiales</taxon>
        <taxon>Ectothiorhodospiraceae</taxon>
        <taxon>Thioalbus</taxon>
    </lineage>
</organism>
<proteinExistence type="predicted"/>
<protein>
    <submittedName>
        <fullName evidence="3">SAM-dependent MidA family methyltransferase</fullName>
    </submittedName>
</protein>
<dbReference type="Gene3D" id="3.40.50.12710">
    <property type="match status" value="1"/>
</dbReference>
<sequence>MSRESGAGLPAPSAAAADHSARLVEHIRRRLEAAGGRLPFADYMQEALYAPGLGYYSAGSRKLGPAGDFTTAPELSPLFGRCLARQCADVLAELGGGDILEFGAGSGRLAADLLAELERLGRPPARYLILEVSADLRERQRETLARLAPGLAARVAWVETPPAGLRGVILANEVLDALPVHRFRLGPAGVEEGCVAWSGTGFAWEWTAPRTPGLAERAAAVLAGAGGGQAPGYASELGLAAGPWIAALGGSLAAGLALLVDYGFPRREFYHPERAGGTLMCHYRHRAHDDPFFLPGLQDITAHVDFTAVAEAADAAGLRVAGYTSQAAFLLATGITELAAGAEVAGDAALAAAGHALNRLLSPAEMGELFKVIALTRGLDAPLRGFALQDRRGRL</sequence>
<dbReference type="Pfam" id="PF02636">
    <property type="entry name" value="Methyltransf_28"/>
    <property type="match status" value="1"/>
</dbReference>
<dbReference type="RefSeq" id="WP_114277895.1">
    <property type="nucleotide sequence ID" value="NZ_QPJY01000001.1"/>
</dbReference>
<dbReference type="GO" id="GO:0035243">
    <property type="term" value="F:protein-arginine omega-N symmetric methyltransferase activity"/>
    <property type="evidence" value="ECO:0007669"/>
    <property type="project" value="TreeGrafter"/>
</dbReference>
<keyword evidence="4" id="KW-1185">Reference proteome</keyword>
<dbReference type="GO" id="GO:0032259">
    <property type="term" value="P:methylation"/>
    <property type="evidence" value="ECO:0007669"/>
    <property type="project" value="UniProtKB-KW"/>
</dbReference>
<dbReference type="OrthoDB" id="9794208at2"/>
<keyword evidence="2 3" id="KW-0808">Transferase</keyword>
<dbReference type="AlphaFoldDB" id="A0A369CJY8"/>
<keyword evidence="1 3" id="KW-0489">Methyltransferase</keyword>
<dbReference type="PANTHER" id="PTHR12049">
    <property type="entry name" value="PROTEIN ARGININE METHYLTRANSFERASE NDUFAF7, MITOCHONDRIAL"/>
    <property type="match status" value="1"/>
</dbReference>
<dbReference type="SUPFAM" id="SSF53335">
    <property type="entry name" value="S-adenosyl-L-methionine-dependent methyltransferases"/>
    <property type="match status" value="1"/>
</dbReference>
<dbReference type="InterPro" id="IPR038375">
    <property type="entry name" value="NDUFAF7_sf"/>
</dbReference>
<dbReference type="EMBL" id="QPJY01000001">
    <property type="protein sequence ID" value="RCX33006.1"/>
    <property type="molecule type" value="Genomic_DNA"/>
</dbReference>
<evidence type="ECO:0000313" key="4">
    <source>
        <dbReference type="Proteomes" id="UP000252707"/>
    </source>
</evidence>
<name>A0A369CJY8_9GAMM</name>
<dbReference type="InterPro" id="IPR029063">
    <property type="entry name" value="SAM-dependent_MTases_sf"/>
</dbReference>
<comment type="caution">
    <text evidence="3">The sequence shown here is derived from an EMBL/GenBank/DDBJ whole genome shotgun (WGS) entry which is preliminary data.</text>
</comment>
<evidence type="ECO:0000313" key="3">
    <source>
        <dbReference type="EMBL" id="RCX33006.1"/>
    </source>
</evidence>
<evidence type="ECO:0000256" key="1">
    <source>
        <dbReference type="ARBA" id="ARBA00022603"/>
    </source>
</evidence>
<reference evidence="3 4" key="1">
    <citation type="submission" date="2018-07" db="EMBL/GenBank/DDBJ databases">
        <title>Genomic Encyclopedia of Type Strains, Phase IV (KMG-IV): sequencing the most valuable type-strain genomes for metagenomic binning, comparative biology and taxonomic classification.</title>
        <authorList>
            <person name="Goeker M."/>
        </authorList>
    </citation>
    <scope>NUCLEOTIDE SEQUENCE [LARGE SCALE GENOMIC DNA]</scope>
    <source>
        <strain evidence="3 4">DSM 26407</strain>
    </source>
</reference>
<dbReference type="InterPro" id="IPR003788">
    <property type="entry name" value="NDUFAF7"/>
</dbReference>